<gene>
    <name evidence="1" type="ORF">KIN20_008163</name>
</gene>
<evidence type="ECO:0000313" key="1">
    <source>
        <dbReference type="EMBL" id="KAJ1351980.1"/>
    </source>
</evidence>
<organism evidence="1 2">
    <name type="scientific">Parelaphostrongylus tenuis</name>
    <name type="common">Meningeal worm</name>
    <dbReference type="NCBI Taxonomy" id="148309"/>
    <lineage>
        <taxon>Eukaryota</taxon>
        <taxon>Metazoa</taxon>
        <taxon>Ecdysozoa</taxon>
        <taxon>Nematoda</taxon>
        <taxon>Chromadorea</taxon>
        <taxon>Rhabditida</taxon>
        <taxon>Rhabditina</taxon>
        <taxon>Rhabditomorpha</taxon>
        <taxon>Strongyloidea</taxon>
        <taxon>Metastrongylidae</taxon>
        <taxon>Parelaphostrongylus</taxon>
    </lineage>
</organism>
<proteinExistence type="predicted"/>
<keyword evidence="2" id="KW-1185">Reference proteome</keyword>
<dbReference type="EMBL" id="JAHQIW010001276">
    <property type="protein sequence ID" value="KAJ1351980.1"/>
    <property type="molecule type" value="Genomic_DNA"/>
</dbReference>
<reference evidence="1" key="1">
    <citation type="submission" date="2021-06" db="EMBL/GenBank/DDBJ databases">
        <title>Parelaphostrongylus tenuis whole genome reference sequence.</title>
        <authorList>
            <person name="Garwood T.J."/>
            <person name="Larsen P.A."/>
            <person name="Fountain-Jones N.M."/>
            <person name="Garbe J.R."/>
            <person name="Macchietto M.G."/>
            <person name="Kania S.A."/>
            <person name="Gerhold R.W."/>
            <person name="Richards J.E."/>
            <person name="Wolf T.M."/>
        </authorList>
    </citation>
    <scope>NUCLEOTIDE SEQUENCE</scope>
    <source>
        <strain evidence="1">MNPRO001-30</strain>
        <tissue evidence="1">Meninges</tissue>
    </source>
</reference>
<sequence>MDFAKSELKAAKDEQLIAVKDHVYKLAVAAFEAKLKQLTAMLDQLPNSKAAHVADLEELIRCTKRYHERMALLSVESGKG</sequence>
<protein>
    <submittedName>
        <fullName evidence="1">Uncharacterized protein</fullName>
    </submittedName>
</protein>
<accession>A0AAD5M6G1</accession>
<evidence type="ECO:0000313" key="2">
    <source>
        <dbReference type="Proteomes" id="UP001196413"/>
    </source>
</evidence>
<name>A0AAD5M6G1_PARTN</name>
<dbReference type="AlphaFoldDB" id="A0AAD5M6G1"/>
<comment type="caution">
    <text evidence="1">The sequence shown here is derived from an EMBL/GenBank/DDBJ whole genome shotgun (WGS) entry which is preliminary data.</text>
</comment>
<dbReference type="Proteomes" id="UP001196413">
    <property type="component" value="Unassembled WGS sequence"/>
</dbReference>